<proteinExistence type="predicted"/>
<accession>A0A1H3Q7L8</accession>
<evidence type="ECO:0000313" key="1">
    <source>
        <dbReference type="EMBL" id="SDZ09532.1"/>
    </source>
</evidence>
<gene>
    <name evidence="1" type="ORF">SAMN05444365_105289</name>
</gene>
<name>A0A1H3Q7L8_9ACTN</name>
<reference evidence="2" key="1">
    <citation type="submission" date="2016-10" db="EMBL/GenBank/DDBJ databases">
        <authorList>
            <person name="Varghese N."/>
            <person name="Submissions S."/>
        </authorList>
    </citation>
    <scope>NUCLEOTIDE SEQUENCE [LARGE SCALE GENOMIC DNA]</scope>
    <source>
        <strain evidence="2">DSM 45245</strain>
    </source>
</reference>
<dbReference type="Proteomes" id="UP000242415">
    <property type="component" value="Unassembled WGS sequence"/>
</dbReference>
<dbReference type="STRING" id="405436.SAMN05444365_105289"/>
<protein>
    <submittedName>
        <fullName evidence="1">Uncharacterized protein</fullName>
    </submittedName>
</protein>
<evidence type="ECO:0000313" key="2">
    <source>
        <dbReference type="Proteomes" id="UP000242415"/>
    </source>
</evidence>
<dbReference type="EMBL" id="FNPH01000005">
    <property type="protein sequence ID" value="SDZ09532.1"/>
    <property type="molecule type" value="Genomic_DNA"/>
</dbReference>
<keyword evidence="2" id="KW-1185">Reference proteome</keyword>
<dbReference type="AlphaFoldDB" id="A0A1H3Q7L8"/>
<organism evidence="1 2">
    <name type="scientific">Micromonospora pattaloongensis</name>
    <dbReference type="NCBI Taxonomy" id="405436"/>
    <lineage>
        <taxon>Bacteria</taxon>
        <taxon>Bacillati</taxon>
        <taxon>Actinomycetota</taxon>
        <taxon>Actinomycetes</taxon>
        <taxon>Micromonosporales</taxon>
        <taxon>Micromonosporaceae</taxon>
        <taxon>Micromonospora</taxon>
    </lineage>
</organism>
<sequence length="33" mass="3683">MIILIDMITLIGVWCPATGPLARNGHRDDFSQQ</sequence>